<sequence length="113" mass="12102">MAVANDTAPACLSDLIELHFECPSPPDGMLPARSLDRDQRNAAMEQGDAYLLTVPIAERASNAHCSDIPPLLPPGVRLCGPFLPLDSAEPHGVPFALNVLHQHVGSTRRTRGD</sequence>
<dbReference type="Proteomes" id="UP000651010">
    <property type="component" value="Unassembled WGS sequence"/>
</dbReference>
<keyword evidence="2" id="KW-1185">Reference proteome</keyword>
<protein>
    <submittedName>
        <fullName evidence="1">Uncharacterized protein</fullName>
    </submittedName>
</protein>
<evidence type="ECO:0000313" key="1">
    <source>
        <dbReference type="EMBL" id="MBE1162871.1"/>
    </source>
</evidence>
<dbReference type="EMBL" id="JACZZA010000018">
    <property type="protein sequence ID" value="MBE1162871.1"/>
    <property type="molecule type" value="Genomic_DNA"/>
</dbReference>
<evidence type="ECO:0000313" key="2">
    <source>
        <dbReference type="Proteomes" id="UP000651010"/>
    </source>
</evidence>
<proteinExistence type="predicted"/>
<name>A0ABR9GFP8_9GAMM</name>
<dbReference type="RefSeq" id="WP_192557717.1">
    <property type="nucleotide sequence ID" value="NZ_JACZZA010000018.1"/>
</dbReference>
<reference evidence="1 2" key="1">
    <citation type="submission" date="2020-09" db="EMBL/GenBank/DDBJ databases">
        <title>Dyella sp. 7MK23 isolated from forest soil.</title>
        <authorList>
            <person name="Fu J."/>
        </authorList>
    </citation>
    <scope>NUCLEOTIDE SEQUENCE [LARGE SCALE GENOMIC DNA]</scope>
    <source>
        <strain evidence="1 2">7MK23</strain>
    </source>
</reference>
<accession>A0ABR9GFP8</accession>
<gene>
    <name evidence="1" type="ORF">IGX34_21010</name>
</gene>
<organism evidence="1 2">
    <name type="scientific">Dyella acidiphila</name>
    <dbReference type="NCBI Taxonomy" id="2775866"/>
    <lineage>
        <taxon>Bacteria</taxon>
        <taxon>Pseudomonadati</taxon>
        <taxon>Pseudomonadota</taxon>
        <taxon>Gammaproteobacteria</taxon>
        <taxon>Lysobacterales</taxon>
        <taxon>Rhodanobacteraceae</taxon>
        <taxon>Dyella</taxon>
    </lineage>
</organism>
<comment type="caution">
    <text evidence="1">The sequence shown here is derived from an EMBL/GenBank/DDBJ whole genome shotgun (WGS) entry which is preliminary data.</text>
</comment>